<dbReference type="EMBL" id="JAPDPI010000068">
    <property type="protein sequence ID" value="MCW3807899.1"/>
    <property type="molecule type" value="Genomic_DNA"/>
</dbReference>
<dbReference type="AlphaFoldDB" id="A0AAE3MI02"/>
<dbReference type="RefSeq" id="WP_301202392.1">
    <property type="nucleotide sequence ID" value="NZ_JAPDPI010000068.1"/>
</dbReference>
<sequence>MKNLIIAIFCLFTISAFSQTDKKVAVFNPEGSVMESLKSIVREEISNAIVNTRGYTVVERTMIDKVLAEAKFQSKGLVDDSQISELGRMMGADYVTYGSVVALGSNYYISLKMVDVVTAKVILQSTGSTQQGTNDLIQVTRSIANKLIASGQLNVQTSAPAAKPAVSTPVASGDECLLIAIRPNSDIPLARTVIDYITQKFAGKYPVKVATTVSSSPVSSLCARFRSQYNCKYIALITLKDLDKEVYYIAETLNAVNKKRVEGPVKKVLKKKQYSKMDIVKDIADNYNHLLW</sequence>
<protein>
    <submittedName>
        <fullName evidence="2">CsgG/HfaB family protein</fullName>
    </submittedName>
</protein>
<feature type="chain" id="PRO_5042259080" evidence="1">
    <location>
        <begin position="19"/>
        <end position="292"/>
    </location>
</feature>
<evidence type="ECO:0000313" key="2">
    <source>
        <dbReference type="EMBL" id="MCW3807899.1"/>
    </source>
</evidence>
<evidence type="ECO:0000256" key="1">
    <source>
        <dbReference type="SAM" id="SignalP"/>
    </source>
</evidence>
<proteinExistence type="predicted"/>
<comment type="caution">
    <text evidence="2">The sequence shown here is derived from an EMBL/GenBank/DDBJ whole genome shotgun (WGS) entry which is preliminary data.</text>
</comment>
<dbReference type="Proteomes" id="UP001207408">
    <property type="component" value="Unassembled WGS sequence"/>
</dbReference>
<organism evidence="2 3">
    <name type="scientific">Plebeiibacterium marinum</name>
    <dbReference type="NCBI Taxonomy" id="2992111"/>
    <lineage>
        <taxon>Bacteria</taxon>
        <taxon>Pseudomonadati</taxon>
        <taxon>Bacteroidota</taxon>
        <taxon>Bacteroidia</taxon>
        <taxon>Marinilabiliales</taxon>
        <taxon>Marinilabiliaceae</taxon>
        <taxon>Plebeiibacterium</taxon>
    </lineage>
</organism>
<keyword evidence="1" id="KW-0732">Signal</keyword>
<dbReference type="Gene3D" id="3.40.50.10610">
    <property type="entry name" value="ABC-type transport auxiliary lipoprotein component"/>
    <property type="match status" value="1"/>
</dbReference>
<feature type="signal peptide" evidence="1">
    <location>
        <begin position="1"/>
        <end position="18"/>
    </location>
</feature>
<dbReference type="InterPro" id="IPR005534">
    <property type="entry name" value="Curli_assmbl/transp-comp_CsgG"/>
</dbReference>
<accession>A0AAE3MI02</accession>
<dbReference type="GO" id="GO:0030288">
    <property type="term" value="C:outer membrane-bounded periplasmic space"/>
    <property type="evidence" value="ECO:0007669"/>
    <property type="project" value="InterPro"/>
</dbReference>
<reference evidence="2" key="1">
    <citation type="submission" date="2022-10" db="EMBL/GenBank/DDBJ databases">
        <authorList>
            <person name="Yu W.X."/>
        </authorList>
    </citation>
    <scope>NUCLEOTIDE SEQUENCE</scope>
    <source>
        <strain evidence="2">D04</strain>
    </source>
</reference>
<dbReference type="Pfam" id="PF03783">
    <property type="entry name" value="CsgG"/>
    <property type="match status" value="1"/>
</dbReference>
<keyword evidence="3" id="KW-1185">Reference proteome</keyword>
<evidence type="ECO:0000313" key="3">
    <source>
        <dbReference type="Proteomes" id="UP001207408"/>
    </source>
</evidence>
<name>A0AAE3MI02_9BACT</name>
<gene>
    <name evidence="2" type="ORF">OM074_19900</name>
</gene>